<evidence type="ECO:0000256" key="2">
    <source>
        <dbReference type="SAM" id="Phobius"/>
    </source>
</evidence>
<protein>
    <submittedName>
        <fullName evidence="3">Uncharacterized protein</fullName>
    </submittedName>
</protein>
<dbReference type="RefSeq" id="WP_158035553.1">
    <property type="nucleotide sequence ID" value="NZ_BAAAZV010000018.1"/>
</dbReference>
<evidence type="ECO:0000313" key="4">
    <source>
        <dbReference type="Proteomes" id="UP000481339"/>
    </source>
</evidence>
<dbReference type="AlphaFoldDB" id="A0A7C8FJR8"/>
<gene>
    <name evidence="3" type="ORF">F8O02_01975</name>
</gene>
<proteinExistence type="predicted"/>
<dbReference type="SUPFAM" id="SSF75011">
    <property type="entry name" value="3-carboxy-cis,cis-mucoante lactonizing enzyme"/>
    <property type="match status" value="1"/>
</dbReference>
<dbReference type="Proteomes" id="UP000481339">
    <property type="component" value="Unassembled WGS sequence"/>
</dbReference>
<accession>A0A7C8FJR8</accession>
<sequence>MTPTSADRHETPRRWPWRVALASVLVMLLTVLIGTQRWSQREDRVLTDANAEAAAALTPSLVLRRGGAYTAKDAMRGDDRIVLSTPGGDQRTVFTAPRIQTYVADDRWVVVAAASQTDTATTLTAVDRAAVEADPAGVHAGDAHTVALALPTPGTVIGLAVHGDLVTATFTPLDLAQESHQTLVWRLEEATDVSDGTTGGPSPSPSSSTSAGAAQADATLVTMPDGTAALADLVLFTRDGRFLLLRQADSTLVRLPLPDAVAGDAGYDAAEREALPLGAADDVTGWSATGELMVTDASGGWLLVDVGSGARQRLDASLPAGVPADARLVSLWPTTTGAVAVYARVGDAGIRQEVWGLGVDGATRLAAVDGEDAITGVCPAPDGRLVAVTTRADGSADDGYVLDAGPLVFTTTVLPVDQPVAVGDLPGRLPEWCQTFQRVPVTAA</sequence>
<feature type="region of interest" description="Disordered" evidence="1">
    <location>
        <begin position="192"/>
        <end position="213"/>
    </location>
</feature>
<keyword evidence="2" id="KW-0472">Membrane</keyword>
<feature type="transmembrane region" description="Helical" evidence="2">
    <location>
        <begin position="15"/>
        <end position="34"/>
    </location>
</feature>
<keyword evidence="4" id="KW-1185">Reference proteome</keyword>
<dbReference type="EMBL" id="WBKA01000001">
    <property type="protein sequence ID" value="KAB1633716.1"/>
    <property type="molecule type" value="Genomic_DNA"/>
</dbReference>
<dbReference type="OrthoDB" id="5057864at2"/>
<name>A0A7C8FJR8_9MICO</name>
<evidence type="ECO:0000313" key="3">
    <source>
        <dbReference type="EMBL" id="KAB1633716.1"/>
    </source>
</evidence>
<evidence type="ECO:0000256" key="1">
    <source>
        <dbReference type="SAM" id="MobiDB-lite"/>
    </source>
</evidence>
<keyword evidence="2" id="KW-1133">Transmembrane helix</keyword>
<comment type="caution">
    <text evidence="3">The sequence shown here is derived from an EMBL/GenBank/DDBJ whole genome shotgun (WGS) entry which is preliminary data.</text>
</comment>
<reference evidence="3 4" key="1">
    <citation type="submission" date="2019-09" db="EMBL/GenBank/DDBJ databases">
        <title>Phylogeny of genus Pseudoclavibacter and closely related genus.</title>
        <authorList>
            <person name="Li Y."/>
        </authorList>
    </citation>
    <scope>NUCLEOTIDE SEQUENCE [LARGE SCALE GENOMIC DNA]</scope>
    <source>
        <strain evidence="3 4">JCM 16921</strain>
    </source>
</reference>
<keyword evidence="2" id="KW-0812">Transmembrane</keyword>
<organism evidence="3 4">
    <name type="scientific">Pseudoclavibacter caeni</name>
    <dbReference type="NCBI Taxonomy" id="908846"/>
    <lineage>
        <taxon>Bacteria</taxon>
        <taxon>Bacillati</taxon>
        <taxon>Actinomycetota</taxon>
        <taxon>Actinomycetes</taxon>
        <taxon>Micrococcales</taxon>
        <taxon>Microbacteriaceae</taxon>
        <taxon>Pseudoclavibacter</taxon>
    </lineage>
</organism>